<keyword evidence="1" id="KW-0175">Coiled coil</keyword>
<dbReference type="Proteomes" id="UP001630127">
    <property type="component" value="Unassembled WGS sequence"/>
</dbReference>
<reference evidence="3 4" key="1">
    <citation type="submission" date="2024-11" db="EMBL/GenBank/DDBJ databases">
        <title>A near-complete genome assembly of Cinchona calisaya.</title>
        <authorList>
            <person name="Lian D.C."/>
            <person name="Zhao X.W."/>
            <person name="Wei L."/>
        </authorList>
    </citation>
    <scope>NUCLEOTIDE SEQUENCE [LARGE SCALE GENOMIC DNA]</scope>
    <source>
        <tissue evidence="3">Nenye</tissue>
    </source>
</reference>
<dbReference type="EMBL" id="JBJUIK010000002">
    <property type="protein sequence ID" value="KAL3536532.1"/>
    <property type="molecule type" value="Genomic_DNA"/>
</dbReference>
<dbReference type="InterPro" id="IPR051886">
    <property type="entry name" value="Seed_Dev/Stress_Resp_Reg"/>
</dbReference>
<dbReference type="AlphaFoldDB" id="A0ABD3B041"/>
<comment type="caution">
    <text evidence="3">The sequence shown here is derived from an EMBL/GenBank/DDBJ whole genome shotgun (WGS) entry which is preliminary data.</text>
</comment>
<name>A0ABD3B041_9GENT</name>
<feature type="coiled-coil region" evidence="1">
    <location>
        <begin position="171"/>
        <end position="198"/>
    </location>
</feature>
<sequence length="246" mass="28191">MPSSSGPIGNAGSFQAFFEGWLVRQQHLLDELLAALDPSSTGTNNIDVVRNNLIARVLDHYQEYYDEKSRMANRNVFLAFSPTWFTPLERSFFWIAGFKPGLVCRLAMSSLDDLTEDQIQRIQMLSRETNREEKLLDEEMAMIQESVADPHLVELARMVGMQFINTNNSNIGEVENQIESLKCAMENILRDADRLRTRTAELMTRILSPLQNLRLLAAAAQLQLRIRMLGFQREADRQRNLAIDGW</sequence>
<dbReference type="Pfam" id="PF14144">
    <property type="entry name" value="DOG1"/>
    <property type="match status" value="1"/>
</dbReference>
<protein>
    <recommendedName>
        <fullName evidence="2">DOG1 domain-containing protein</fullName>
    </recommendedName>
</protein>
<dbReference type="PROSITE" id="PS51806">
    <property type="entry name" value="DOG1"/>
    <property type="match status" value="1"/>
</dbReference>
<evidence type="ECO:0000313" key="3">
    <source>
        <dbReference type="EMBL" id="KAL3536532.1"/>
    </source>
</evidence>
<organism evidence="3 4">
    <name type="scientific">Cinchona calisaya</name>
    <dbReference type="NCBI Taxonomy" id="153742"/>
    <lineage>
        <taxon>Eukaryota</taxon>
        <taxon>Viridiplantae</taxon>
        <taxon>Streptophyta</taxon>
        <taxon>Embryophyta</taxon>
        <taxon>Tracheophyta</taxon>
        <taxon>Spermatophyta</taxon>
        <taxon>Magnoliopsida</taxon>
        <taxon>eudicotyledons</taxon>
        <taxon>Gunneridae</taxon>
        <taxon>Pentapetalae</taxon>
        <taxon>asterids</taxon>
        <taxon>lamiids</taxon>
        <taxon>Gentianales</taxon>
        <taxon>Rubiaceae</taxon>
        <taxon>Cinchonoideae</taxon>
        <taxon>Cinchoneae</taxon>
        <taxon>Cinchona</taxon>
    </lineage>
</organism>
<dbReference type="InterPro" id="IPR025422">
    <property type="entry name" value="TGA_domain"/>
</dbReference>
<accession>A0ABD3B041</accession>
<gene>
    <name evidence="3" type="ORF">ACH5RR_004993</name>
</gene>
<evidence type="ECO:0000313" key="4">
    <source>
        <dbReference type="Proteomes" id="UP001630127"/>
    </source>
</evidence>
<evidence type="ECO:0000259" key="2">
    <source>
        <dbReference type="PROSITE" id="PS51806"/>
    </source>
</evidence>
<keyword evidence="4" id="KW-1185">Reference proteome</keyword>
<proteinExistence type="predicted"/>
<evidence type="ECO:0000256" key="1">
    <source>
        <dbReference type="SAM" id="Coils"/>
    </source>
</evidence>
<dbReference type="PANTHER" id="PTHR46354">
    <property type="entry name" value="DOG1 DOMAIN-CONTAINING PROTEIN"/>
    <property type="match status" value="1"/>
</dbReference>
<feature type="domain" description="DOG1" evidence="2">
    <location>
        <begin position="11"/>
        <end position="236"/>
    </location>
</feature>
<dbReference type="PANTHER" id="PTHR46354:SF13">
    <property type="entry name" value="PROTEIN DOG1-LIKE 4"/>
    <property type="match status" value="1"/>
</dbReference>